<keyword evidence="4 9" id="KW-0812">Transmembrane</keyword>
<evidence type="ECO:0000313" key="11">
    <source>
        <dbReference type="EMBL" id="MFD2609312.1"/>
    </source>
</evidence>
<evidence type="ECO:0000313" key="12">
    <source>
        <dbReference type="Proteomes" id="UP001597475"/>
    </source>
</evidence>
<proteinExistence type="inferred from homology"/>
<dbReference type="Proteomes" id="UP001597475">
    <property type="component" value="Unassembled WGS sequence"/>
</dbReference>
<keyword evidence="12" id="KW-1185">Reference proteome</keyword>
<dbReference type="Gene3D" id="1.20.5.3310">
    <property type="match status" value="1"/>
</dbReference>
<comment type="subcellular location">
    <subcellularLocation>
        <location evidence="1 9">Cell membrane</location>
        <topology evidence="1 9">Single-pass membrane protein</topology>
    </subcellularLocation>
</comment>
<comment type="subunit">
    <text evidence="9">Forms a complex with TatC.</text>
</comment>
<gene>
    <name evidence="9" type="primary">tatA</name>
    <name evidence="11" type="ORF">ACFSR9_07670</name>
</gene>
<dbReference type="PANTHER" id="PTHR42982:SF8">
    <property type="entry name" value="SEC-INDEPENDENT PROTEIN TRANSLOCASE PROTEIN TATA"/>
    <property type="match status" value="1"/>
</dbReference>
<dbReference type="Pfam" id="PF02416">
    <property type="entry name" value="TatA_B_E"/>
    <property type="match status" value="1"/>
</dbReference>
<evidence type="ECO:0000256" key="5">
    <source>
        <dbReference type="ARBA" id="ARBA00022927"/>
    </source>
</evidence>
<feature type="transmembrane region" description="Helical" evidence="9">
    <location>
        <begin position="6"/>
        <end position="24"/>
    </location>
</feature>
<evidence type="ECO:0000256" key="7">
    <source>
        <dbReference type="ARBA" id="ARBA00023010"/>
    </source>
</evidence>
<keyword evidence="5 9" id="KW-0653">Protein transport</keyword>
<dbReference type="EMBL" id="JBHUMK010000033">
    <property type="protein sequence ID" value="MFD2609312.1"/>
    <property type="molecule type" value="Genomic_DNA"/>
</dbReference>
<evidence type="ECO:0000256" key="4">
    <source>
        <dbReference type="ARBA" id="ARBA00022692"/>
    </source>
</evidence>
<evidence type="ECO:0000256" key="1">
    <source>
        <dbReference type="ARBA" id="ARBA00004162"/>
    </source>
</evidence>
<comment type="similarity">
    <text evidence="9">Belongs to the TatA/E family.</text>
</comment>
<evidence type="ECO:0000256" key="9">
    <source>
        <dbReference type="HAMAP-Rule" id="MF_00236"/>
    </source>
</evidence>
<dbReference type="HAMAP" id="MF_00236">
    <property type="entry name" value="TatA_E"/>
    <property type="match status" value="1"/>
</dbReference>
<dbReference type="RefSeq" id="WP_386844585.1">
    <property type="nucleotide sequence ID" value="NZ_JBHUMK010000033.1"/>
</dbReference>
<evidence type="ECO:0000256" key="8">
    <source>
        <dbReference type="ARBA" id="ARBA00023136"/>
    </source>
</evidence>
<keyword evidence="6 9" id="KW-1133">Transmembrane helix</keyword>
<feature type="compositionally biased region" description="Low complexity" evidence="10">
    <location>
        <begin position="72"/>
        <end position="83"/>
    </location>
</feature>
<feature type="region of interest" description="Disordered" evidence="10">
    <location>
        <begin position="56"/>
        <end position="83"/>
    </location>
</feature>
<sequence>MSLGPLEIILIIAVIALLFGARKLPELGKGFGQGIREFKREVKDETVTTQTVVTDVPSQPLPTEGSVSQPAVTRTTVTTEERR</sequence>
<reference evidence="12" key="1">
    <citation type="journal article" date="2019" name="Int. J. Syst. Evol. Microbiol.">
        <title>The Global Catalogue of Microorganisms (GCM) 10K type strain sequencing project: providing services to taxonomists for standard genome sequencing and annotation.</title>
        <authorList>
            <consortium name="The Broad Institute Genomics Platform"/>
            <consortium name="The Broad Institute Genome Sequencing Center for Infectious Disease"/>
            <person name="Wu L."/>
            <person name="Ma J."/>
        </authorList>
    </citation>
    <scope>NUCLEOTIDE SEQUENCE [LARGE SCALE GENOMIC DNA]</scope>
    <source>
        <strain evidence="12">KCTC 33842</strain>
    </source>
</reference>
<keyword evidence="2 9" id="KW-0813">Transport</keyword>
<dbReference type="NCBIfam" id="TIGR01411">
    <property type="entry name" value="tatAE"/>
    <property type="match status" value="1"/>
</dbReference>
<comment type="function">
    <text evidence="9">Part of the twin-arginine translocation (Tat) system that transports large folded proteins containing a characteristic twin-arginine motif in their signal peptide across membranes. TatA could form the protein-conducting channel of the Tat system.</text>
</comment>
<dbReference type="InterPro" id="IPR006312">
    <property type="entry name" value="TatA/E"/>
</dbReference>
<evidence type="ECO:0000256" key="3">
    <source>
        <dbReference type="ARBA" id="ARBA00022475"/>
    </source>
</evidence>
<keyword evidence="7 9" id="KW-0811">Translocation</keyword>
<evidence type="ECO:0000256" key="6">
    <source>
        <dbReference type="ARBA" id="ARBA00022989"/>
    </source>
</evidence>
<comment type="caution">
    <text evidence="11">The sequence shown here is derived from an EMBL/GenBank/DDBJ whole genome shotgun (WGS) entry which is preliminary data.</text>
</comment>
<keyword evidence="3 9" id="KW-1003">Cell membrane</keyword>
<accession>A0ABW5P5I0</accession>
<organism evidence="11 12">
    <name type="scientific">Deinococcus taklimakanensis</name>
    <dbReference type="NCBI Taxonomy" id="536443"/>
    <lineage>
        <taxon>Bacteria</taxon>
        <taxon>Thermotogati</taxon>
        <taxon>Deinococcota</taxon>
        <taxon>Deinococci</taxon>
        <taxon>Deinococcales</taxon>
        <taxon>Deinococcaceae</taxon>
        <taxon>Deinococcus</taxon>
    </lineage>
</organism>
<evidence type="ECO:0000256" key="2">
    <source>
        <dbReference type="ARBA" id="ARBA00022448"/>
    </source>
</evidence>
<dbReference type="PANTHER" id="PTHR42982">
    <property type="entry name" value="SEC-INDEPENDENT PROTEIN TRANSLOCASE PROTEIN TATA"/>
    <property type="match status" value="1"/>
</dbReference>
<dbReference type="InterPro" id="IPR003369">
    <property type="entry name" value="TatA/B/E"/>
</dbReference>
<protein>
    <recommendedName>
        <fullName evidence="9">Sec-independent protein translocase protein TatA</fullName>
    </recommendedName>
</protein>
<keyword evidence="8 9" id="KW-0472">Membrane</keyword>
<name>A0ABW5P5I0_9DEIO</name>
<evidence type="ECO:0000256" key="10">
    <source>
        <dbReference type="SAM" id="MobiDB-lite"/>
    </source>
</evidence>